<dbReference type="InterPro" id="IPR027275">
    <property type="entry name" value="PRC-brl_dom"/>
</dbReference>
<gene>
    <name evidence="4" type="ORF">SAMN05421641_101173</name>
</gene>
<sequence>MKPLVIAATTLALAVPALAQTETTPPAELPAEQVEGAAGTTENAAGAADAAAEQAEEAADRAADESGAAAADAAEDAAQAADAASDAANEATGAAAGMGVAPDAPPGDAIPAAEADAAGGAADDAANAAEDAAAAANDAADAAADAAEEMPVTPPDVNPPAISEADPGVLSSWLTSRRIWTTNQPSTTEWTDPAVEERPAEWQDIAKVNDIVLDDSGQVVGYIADIGGFLGIGAKKVLLGVDAIHLITIGNDTFFATNYTKAELEALPDFDQKTVRQ</sequence>
<evidence type="ECO:0000256" key="1">
    <source>
        <dbReference type="SAM" id="MobiDB-lite"/>
    </source>
</evidence>
<dbReference type="OrthoDB" id="7876889at2"/>
<dbReference type="RefSeq" id="WP_149763545.1">
    <property type="nucleotide sequence ID" value="NZ_FTMK01000001.1"/>
</dbReference>
<reference evidence="4 5" key="1">
    <citation type="submission" date="2017-01" db="EMBL/GenBank/DDBJ databases">
        <authorList>
            <person name="Varghese N."/>
            <person name="Submissions S."/>
        </authorList>
    </citation>
    <scope>NUCLEOTIDE SEQUENCE [LARGE SCALE GENOMIC DNA]</scope>
    <source>
        <strain evidence="4 5">ATCC 700171</strain>
    </source>
</reference>
<dbReference type="Proteomes" id="UP000323956">
    <property type="component" value="Unassembled WGS sequence"/>
</dbReference>
<name>A0A1N6N896_9RHOB</name>
<accession>A0A1N6N896</accession>
<protein>
    <submittedName>
        <fullName evidence="4">PRC-barrel domain-containing protein</fullName>
    </submittedName>
</protein>
<evidence type="ECO:0000313" key="4">
    <source>
        <dbReference type="EMBL" id="SIP88227.1"/>
    </source>
</evidence>
<dbReference type="SUPFAM" id="SSF50346">
    <property type="entry name" value="PRC-barrel domain"/>
    <property type="match status" value="1"/>
</dbReference>
<proteinExistence type="predicted"/>
<feature type="compositionally biased region" description="Low complexity" evidence="1">
    <location>
        <begin position="35"/>
        <end position="53"/>
    </location>
</feature>
<evidence type="ECO:0000259" key="3">
    <source>
        <dbReference type="Pfam" id="PF05239"/>
    </source>
</evidence>
<feature type="region of interest" description="Disordered" evidence="1">
    <location>
        <begin position="23"/>
        <end position="167"/>
    </location>
</feature>
<organism evidence="4 5">
    <name type="scientific">Paracoccus thiocyanatus</name>
    <dbReference type="NCBI Taxonomy" id="34006"/>
    <lineage>
        <taxon>Bacteria</taxon>
        <taxon>Pseudomonadati</taxon>
        <taxon>Pseudomonadota</taxon>
        <taxon>Alphaproteobacteria</taxon>
        <taxon>Rhodobacterales</taxon>
        <taxon>Paracoccaceae</taxon>
        <taxon>Paracoccus</taxon>
    </lineage>
</organism>
<feature type="chain" id="PRO_5012387753" evidence="2">
    <location>
        <begin position="20"/>
        <end position="277"/>
    </location>
</feature>
<evidence type="ECO:0000313" key="5">
    <source>
        <dbReference type="Proteomes" id="UP000323956"/>
    </source>
</evidence>
<dbReference type="AlphaFoldDB" id="A0A1N6N896"/>
<dbReference type="InterPro" id="IPR011033">
    <property type="entry name" value="PRC_barrel-like_sf"/>
</dbReference>
<feature type="compositionally biased region" description="Low complexity" evidence="1">
    <location>
        <begin position="65"/>
        <end position="145"/>
    </location>
</feature>
<evidence type="ECO:0000256" key="2">
    <source>
        <dbReference type="SAM" id="SignalP"/>
    </source>
</evidence>
<feature type="signal peptide" evidence="2">
    <location>
        <begin position="1"/>
        <end position="19"/>
    </location>
</feature>
<dbReference type="EMBL" id="FTMK01000001">
    <property type="protein sequence ID" value="SIP88227.1"/>
    <property type="molecule type" value="Genomic_DNA"/>
</dbReference>
<dbReference type="Pfam" id="PF05239">
    <property type="entry name" value="PRC"/>
    <property type="match status" value="1"/>
</dbReference>
<dbReference type="Gene3D" id="2.30.30.240">
    <property type="entry name" value="PRC-barrel domain"/>
    <property type="match status" value="1"/>
</dbReference>
<feature type="domain" description="PRC-barrel" evidence="3">
    <location>
        <begin position="204"/>
        <end position="258"/>
    </location>
</feature>
<keyword evidence="2" id="KW-0732">Signal</keyword>